<dbReference type="Proteomes" id="UP000004986">
    <property type="component" value="Unassembled WGS sequence"/>
</dbReference>
<sequence length="36" mass="3918">GRGYQYQYTPRPTAGVPVAEAQSAYREFFAPLPSAA</sequence>
<name>F3GS15_PSESJ</name>
<keyword evidence="2" id="KW-1185">Reference proteome</keyword>
<accession>F3GS15</accession>
<dbReference type="EMBL" id="AEAI01004832">
    <property type="protein sequence ID" value="EGH49868.1"/>
    <property type="molecule type" value="Genomic_DNA"/>
</dbReference>
<gene>
    <name evidence="1" type="primary">mutL</name>
    <name evidence="1" type="ORF">PSYPI_48680</name>
</gene>
<evidence type="ECO:0000313" key="1">
    <source>
        <dbReference type="EMBL" id="EGH49868.1"/>
    </source>
</evidence>
<feature type="non-terminal residue" evidence="1">
    <location>
        <position position="36"/>
    </location>
</feature>
<evidence type="ECO:0000313" key="2">
    <source>
        <dbReference type="Proteomes" id="UP000004986"/>
    </source>
</evidence>
<organism evidence="1 2">
    <name type="scientific">Pseudomonas syringae pv. pisi str. 1704B</name>
    <dbReference type="NCBI Taxonomy" id="629263"/>
    <lineage>
        <taxon>Bacteria</taxon>
        <taxon>Pseudomonadati</taxon>
        <taxon>Pseudomonadota</taxon>
        <taxon>Gammaproteobacteria</taxon>
        <taxon>Pseudomonadales</taxon>
        <taxon>Pseudomonadaceae</taxon>
        <taxon>Pseudomonas</taxon>
        <taxon>Pseudomonas syringae</taxon>
    </lineage>
</organism>
<dbReference type="AlphaFoldDB" id="F3GS15"/>
<proteinExistence type="predicted"/>
<feature type="non-terminal residue" evidence="1">
    <location>
        <position position="1"/>
    </location>
</feature>
<comment type="caution">
    <text evidence="1">The sequence shown here is derived from an EMBL/GenBank/DDBJ whole genome shotgun (WGS) entry which is preliminary data.</text>
</comment>
<protein>
    <submittedName>
        <fullName evidence="1">DNA mismatch repair protein</fullName>
    </submittedName>
</protein>
<reference evidence="1 2" key="1">
    <citation type="journal article" date="2011" name="PLoS Pathog.">
        <title>Dynamic evolution of pathogenicity revealed by sequencing and comparative genomics of 19 Pseudomonas syringae isolates.</title>
        <authorList>
            <person name="Baltrus D.A."/>
            <person name="Nishimura M.T."/>
            <person name="Romanchuk A."/>
            <person name="Chang J.H."/>
            <person name="Mukhtar M.S."/>
            <person name="Cherkis K."/>
            <person name="Roach J."/>
            <person name="Grant S.R."/>
            <person name="Jones C.D."/>
            <person name="Dangl J.L."/>
        </authorList>
    </citation>
    <scope>NUCLEOTIDE SEQUENCE [LARGE SCALE GENOMIC DNA]</scope>
    <source>
        <strain evidence="1 2">1704B</strain>
    </source>
</reference>